<dbReference type="PANTHER" id="PTHR14068">
    <property type="entry name" value="EUKARYOTIC TRANSLATION INITIATION FACTOR 3 EIF3 -RELATED"/>
    <property type="match status" value="1"/>
</dbReference>
<proteinExistence type="predicted"/>
<dbReference type="STRING" id="109376.A0A0D3C4N5"/>
<evidence type="ECO:0000256" key="2">
    <source>
        <dbReference type="ARBA" id="ARBA00022540"/>
    </source>
</evidence>
<dbReference type="GO" id="GO:0003743">
    <property type="term" value="F:translation initiation factor activity"/>
    <property type="evidence" value="ECO:0007669"/>
    <property type="project" value="UniProtKB-KW"/>
</dbReference>
<dbReference type="SUPFAM" id="SSF50978">
    <property type="entry name" value="WD40 repeat-like"/>
    <property type="match status" value="1"/>
</dbReference>
<sequence>MKLENQSLIEIGCYAASDLPPGVVLDDCKMHWQSNGEYLAVSTRSGFVFFCIKEEGIPIDVLEVDRKILVAFAWEPSGNRFAVIHEGDKGPNKTKSFSS</sequence>
<evidence type="ECO:0000313" key="7">
    <source>
        <dbReference type="Proteomes" id="UP000032141"/>
    </source>
</evidence>
<dbReference type="HOGENOM" id="CLU_2323687_0_0_1"/>
<feature type="domain" description="Translation initiation factor beta propellor-like" evidence="5">
    <location>
        <begin position="25"/>
        <end position="95"/>
    </location>
</feature>
<dbReference type="GO" id="GO:0005852">
    <property type="term" value="C:eukaryotic translation initiation factor 3 complex"/>
    <property type="evidence" value="ECO:0007669"/>
    <property type="project" value="InterPro"/>
</dbReference>
<evidence type="ECO:0000259" key="5">
    <source>
        <dbReference type="Pfam" id="PF08662"/>
    </source>
</evidence>
<dbReference type="EnsemblPlants" id="Bo4g186510.1">
    <property type="protein sequence ID" value="Bo4g186510.1"/>
    <property type="gene ID" value="Bo4g186510"/>
</dbReference>
<keyword evidence="3" id="KW-0694">RNA-binding</keyword>
<keyword evidence="1" id="KW-0963">Cytoplasm</keyword>
<dbReference type="PANTHER" id="PTHR14068:SF0">
    <property type="entry name" value="EUKARYOTIC TRANSLATION INITIATION FACTOR 3 SUBUNIT B"/>
    <property type="match status" value="1"/>
</dbReference>
<dbReference type="GO" id="GO:0003723">
    <property type="term" value="F:RNA binding"/>
    <property type="evidence" value="ECO:0007669"/>
    <property type="project" value="UniProtKB-KW"/>
</dbReference>
<reference evidence="6" key="2">
    <citation type="submission" date="2015-03" db="UniProtKB">
        <authorList>
            <consortium name="EnsemblPlants"/>
        </authorList>
    </citation>
    <scope>IDENTIFICATION</scope>
</reference>
<organism evidence="6 7">
    <name type="scientific">Brassica oleracea var. oleracea</name>
    <dbReference type="NCBI Taxonomy" id="109376"/>
    <lineage>
        <taxon>Eukaryota</taxon>
        <taxon>Viridiplantae</taxon>
        <taxon>Streptophyta</taxon>
        <taxon>Embryophyta</taxon>
        <taxon>Tracheophyta</taxon>
        <taxon>Spermatophyta</taxon>
        <taxon>Magnoliopsida</taxon>
        <taxon>eudicotyledons</taxon>
        <taxon>Gunneridae</taxon>
        <taxon>Pentapetalae</taxon>
        <taxon>rosids</taxon>
        <taxon>malvids</taxon>
        <taxon>Brassicales</taxon>
        <taxon>Brassicaceae</taxon>
        <taxon>Brassiceae</taxon>
        <taxon>Brassica</taxon>
    </lineage>
</organism>
<accession>A0A0D3C4N5</accession>
<dbReference type="InterPro" id="IPR011400">
    <property type="entry name" value="EIF3B"/>
</dbReference>
<evidence type="ECO:0000256" key="3">
    <source>
        <dbReference type="ARBA" id="ARBA00022884"/>
    </source>
</evidence>
<evidence type="ECO:0000256" key="4">
    <source>
        <dbReference type="ARBA" id="ARBA00022917"/>
    </source>
</evidence>
<dbReference type="GO" id="GO:0031369">
    <property type="term" value="F:translation initiation factor binding"/>
    <property type="evidence" value="ECO:0007669"/>
    <property type="project" value="InterPro"/>
</dbReference>
<evidence type="ECO:0000256" key="1">
    <source>
        <dbReference type="ARBA" id="ARBA00022490"/>
    </source>
</evidence>
<dbReference type="Gramene" id="Bo4g186510.1">
    <property type="protein sequence ID" value="Bo4g186510.1"/>
    <property type="gene ID" value="Bo4g186510"/>
</dbReference>
<name>A0A0D3C4N5_BRAOL</name>
<dbReference type="InterPro" id="IPR013979">
    <property type="entry name" value="TIF_beta_prop-like"/>
</dbReference>
<protein>
    <recommendedName>
        <fullName evidence="5">Translation initiation factor beta propellor-like domain-containing protein</fullName>
    </recommendedName>
</protein>
<keyword evidence="7" id="KW-1185">Reference proteome</keyword>
<evidence type="ECO:0000313" key="6">
    <source>
        <dbReference type="EnsemblPlants" id="Bo4g186510.1"/>
    </source>
</evidence>
<keyword evidence="2" id="KW-0396">Initiation factor</keyword>
<dbReference type="eggNOG" id="KOG2314">
    <property type="taxonomic scope" value="Eukaryota"/>
</dbReference>
<dbReference type="Proteomes" id="UP000032141">
    <property type="component" value="Chromosome C4"/>
</dbReference>
<reference evidence="6 7" key="1">
    <citation type="journal article" date="2014" name="Genome Biol.">
        <title>Transcriptome and methylome profiling reveals relics of genome dominance in the mesopolyploid Brassica oleracea.</title>
        <authorList>
            <person name="Parkin I.A."/>
            <person name="Koh C."/>
            <person name="Tang H."/>
            <person name="Robinson S.J."/>
            <person name="Kagale S."/>
            <person name="Clarke W.E."/>
            <person name="Town C.D."/>
            <person name="Nixon J."/>
            <person name="Krishnakumar V."/>
            <person name="Bidwell S.L."/>
            <person name="Denoeud F."/>
            <person name="Belcram H."/>
            <person name="Links M.G."/>
            <person name="Just J."/>
            <person name="Clarke C."/>
            <person name="Bender T."/>
            <person name="Huebert T."/>
            <person name="Mason A.S."/>
            <person name="Pires J.C."/>
            <person name="Barker G."/>
            <person name="Moore J."/>
            <person name="Walley P.G."/>
            <person name="Manoli S."/>
            <person name="Batley J."/>
            <person name="Edwards D."/>
            <person name="Nelson M.N."/>
            <person name="Wang X."/>
            <person name="Paterson A.H."/>
            <person name="King G."/>
            <person name="Bancroft I."/>
            <person name="Chalhoub B."/>
            <person name="Sharpe A.G."/>
        </authorList>
    </citation>
    <scope>NUCLEOTIDE SEQUENCE</scope>
    <source>
        <strain evidence="6 7">cv. TO1000</strain>
    </source>
</reference>
<dbReference type="AlphaFoldDB" id="A0A0D3C4N5"/>
<dbReference type="InterPro" id="IPR036322">
    <property type="entry name" value="WD40_repeat_dom_sf"/>
</dbReference>
<keyword evidence="4" id="KW-0648">Protein biosynthesis</keyword>
<dbReference type="Pfam" id="PF08662">
    <property type="entry name" value="eIF2A"/>
    <property type="match status" value="1"/>
</dbReference>